<organism evidence="2 4">
    <name type="scientific">Leishmania shawi</name>
    <dbReference type="NCBI Taxonomy" id="5680"/>
    <lineage>
        <taxon>Eukaryota</taxon>
        <taxon>Discoba</taxon>
        <taxon>Euglenozoa</taxon>
        <taxon>Kinetoplastea</taxon>
        <taxon>Metakinetoplastina</taxon>
        <taxon>Trypanosomatida</taxon>
        <taxon>Trypanosomatidae</taxon>
        <taxon>Leishmaniinae</taxon>
        <taxon>Leishmania</taxon>
        <taxon>Leishmania guyanensis species complex</taxon>
    </lineage>
</organism>
<proteinExistence type="predicted"/>
<reference evidence="2 3" key="1">
    <citation type="submission" date="2024-02" db="EMBL/GenBank/DDBJ databases">
        <title>FIRST GENOME SEQUENCES OF Leishmania (Viannia) shawi, Leishmania (Viannia) lindenbergi AND Leishmania (Viannia) utingensis.</title>
        <authorList>
            <person name="Resadore F."/>
            <person name="Custodio M.G.F."/>
            <person name="Boite M.C."/>
            <person name="Cupolillo E."/>
            <person name="Ferreira G.E.M."/>
        </authorList>
    </citation>
    <scope>NUCLEOTIDE SEQUENCE</scope>
    <source>
        <strain evidence="1 3">MCEB/BR/1984/M8408</strain>
        <strain evidence="2">MHOM/BR/2013/18 LTA MLF</strain>
    </source>
</reference>
<dbReference type="EMBL" id="JBAMZM010000034">
    <property type="protein sequence ID" value="KAL0497349.1"/>
    <property type="molecule type" value="Genomic_DNA"/>
</dbReference>
<protein>
    <submittedName>
        <fullName evidence="2">Uncharacterized protein</fullName>
    </submittedName>
</protein>
<keyword evidence="3" id="KW-1185">Reference proteome</keyword>
<dbReference type="EMBL" id="JBAMZJ010000034">
    <property type="protein sequence ID" value="KAL0519972.1"/>
    <property type="molecule type" value="Genomic_DNA"/>
</dbReference>
<evidence type="ECO:0000313" key="3">
    <source>
        <dbReference type="Proteomes" id="UP001443563"/>
    </source>
</evidence>
<gene>
    <name evidence="1" type="ORF">Q4I29_006699</name>
    <name evidence="2" type="ORF">Q4I32_006755</name>
</gene>
<comment type="caution">
    <text evidence="2">The sequence shown here is derived from an EMBL/GenBank/DDBJ whole genome shotgun (WGS) entry which is preliminary data.</text>
</comment>
<dbReference type="Proteomes" id="UP001500493">
    <property type="component" value="Unassembled WGS sequence"/>
</dbReference>
<accession>A0AAW3BC70</accession>
<evidence type="ECO:0000313" key="1">
    <source>
        <dbReference type="EMBL" id="KAL0497349.1"/>
    </source>
</evidence>
<evidence type="ECO:0000313" key="4">
    <source>
        <dbReference type="Proteomes" id="UP001500493"/>
    </source>
</evidence>
<dbReference type="AlphaFoldDB" id="A0AAW3BC70"/>
<sequence length="174" mass="18475">MAGSHKRHVPRFTRCSAFLGASIETIIPRLQHHKKDIGIVPVAVSYLSFAHVVQIASFAALGIAKATVNHQMAWGEFLVVAISTDAVCFGNEDQGPELHYALFDGPEELKSWRREGTSTKLSATTSGASSAFHGCCHSATTPALRGTSATTRGRGADDTWCCAVGGLATSFNRA</sequence>
<dbReference type="Proteomes" id="UP001443563">
    <property type="component" value="Unassembled WGS sequence"/>
</dbReference>
<evidence type="ECO:0000313" key="2">
    <source>
        <dbReference type="EMBL" id="KAL0519972.1"/>
    </source>
</evidence>
<name>A0AAW3BC70_9TRYP</name>